<feature type="compositionally biased region" description="Basic residues" evidence="1">
    <location>
        <begin position="329"/>
        <end position="339"/>
    </location>
</feature>
<organism evidence="2 3">
    <name type="scientific">Zasmidium cellare</name>
    <name type="common">Wine cellar mold</name>
    <name type="synonym">Racodium cellare</name>
    <dbReference type="NCBI Taxonomy" id="395010"/>
    <lineage>
        <taxon>Eukaryota</taxon>
        <taxon>Fungi</taxon>
        <taxon>Dikarya</taxon>
        <taxon>Ascomycota</taxon>
        <taxon>Pezizomycotina</taxon>
        <taxon>Dothideomycetes</taxon>
        <taxon>Dothideomycetidae</taxon>
        <taxon>Mycosphaerellales</taxon>
        <taxon>Mycosphaerellaceae</taxon>
        <taxon>Zasmidium</taxon>
    </lineage>
</organism>
<feature type="compositionally biased region" description="Basic and acidic residues" evidence="1">
    <location>
        <begin position="107"/>
        <end position="120"/>
    </location>
</feature>
<protein>
    <submittedName>
        <fullName evidence="2">Uncharacterized protein</fullName>
    </submittedName>
</protein>
<proteinExistence type="predicted"/>
<reference evidence="2 3" key="1">
    <citation type="journal article" date="2023" name="G3 (Bethesda)">
        <title>A chromosome-level genome assembly of Zasmidium syzygii isolated from banana leaves.</title>
        <authorList>
            <person name="van Westerhoven A.C."/>
            <person name="Mehrabi R."/>
            <person name="Talebi R."/>
            <person name="Steentjes M.B.F."/>
            <person name="Corcolon B."/>
            <person name="Chong P.A."/>
            <person name="Kema G.H.J."/>
            <person name="Seidl M.F."/>
        </authorList>
    </citation>
    <scope>NUCLEOTIDE SEQUENCE [LARGE SCALE GENOMIC DNA]</scope>
    <source>
        <strain evidence="2 3">P124</strain>
    </source>
</reference>
<accession>A0ABR0EWI1</accession>
<keyword evidence="3" id="KW-1185">Reference proteome</keyword>
<feature type="compositionally biased region" description="Low complexity" evidence="1">
    <location>
        <begin position="302"/>
        <end position="318"/>
    </location>
</feature>
<sequence length="339" mass="37642">MLSIPLIPPSDDNSAFLRANYRPRAESPPPLGTLPAIQQQPQTHRQRQQRDEERKQHNARSPLAQLNQSENSIEHHKAQIRNWGSSWIRPPGVTKTLQAMNEEAQEREEQAELERQEANVRDMQAQQQLQDAQQQAQDTTQDVEEERDLDGEIPNADDDEDDDLTFNEDSMMEGSQLDEGTEEDLIQDAEQEEAELTGAAQDEEDLGMDVDLDAEVEVERNLDDSIPEAGSYQHTDTEVEDSDSDSESLQDSPGRGRSSVGQAVNTPVDTTNMHPPPQMAGFQQRMRAQVGASDSLPRSPGSLNLSSSILDSSLVGSSPVVQRGNARGRGSRSRRGHFS</sequence>
<evidence type="ECO:0000256" key="1">
    <source>
        <dbReference type="SAM" id="MobiDB-lite"/>
    </source>
</evidence>
<comment type="caution">
    <text evidence="2">The sequence shown here is derived from an EMBL/GenBank/DDBJ whole genome shotgun (WGS) entry which is preliminary data.</text>
</comment>
<feature type="region of interest" description="Disordered" evidence="1">
    <location>
        <begin position="1"/>
        <end position="339"/>
    </location>
</feature>
<dbReference type="Proteomes" id="UP001305779">
    <property type="component" value="Unassembled WGS sequence"/>
</dbReference>
<dbReference type="Pfam" id="PF05841">
    <property type="entry name" value="Apc15p"/>
    <property type="match status" value="1"/>
</dbReference>
<gene>
    <name evidence="2" type="ORF">PRZ48_003946</name>
</gene>
<feature type="compositionally biased region" description="Acidic residues" evidence="1">
    <location>
        <begin position="141"/>
        <end position="166"/>
    </location>
</feature>
<evidence type="ECO:0000313" key="2">
    <source>
        <dbReference type="EMBL" id="KAK4505981.1"/>
    </source>
</evidence>
<name>A0ABR0EWI1_ZASCE</name>
<feature type="compositionally biased region" description="Low complexity" evidence="1">
    <location>
        <begin position="124"/>
        <end position="140"/>
    </location>
</feature>
<dbReference type="InterPro" id="IPR008402">
    <property type="entry name" value="APC_su15/mnd2"/>
</dbReference>
<feature type="compositionally biased region" description="Polar residues" evidence="1">
    <location>
        <begin position="259"/>
        <end position="273"/>
    </location>
</feature>
<feature type="compositionally biased region" description="Acidic residues" evidence="1">
    <location>
        <begin position="238"/>
        <end position="248"/>
    </location>
</feature>
<feature type="compositionally biased region" description="Acidic residues" evidence="1">
    <location>
        <begin position="179"/>
        <end position="216"/>
    </location>
</feature>
<evidence type="ECO:0000313" key="3">
    <source>
        <dbReference type="Proteomes" id="UP001305779"/>
    </source>
</evidence>
<dbReference type="EMBL" id="JAXOVC010000002">
    <property type="protein sequence ID" value="KAK4505981.1"/>
    <property type="molecule type" value="Genomic_DNA"/>
</dbReference>